<protein>
    <submittedName>
        <fullName evidence="2">Uncharacterized protein</fullName>
    </submittedName>
</protein>
<dbReference type="EMBL" id="JAJAGQ010000024">
    <property type="protein sequence ID" value="KAJ8526485.1"/>
    <property type="molecule type" value="Genomic_DNA"/>
</dbReference>
<dbReference type="Proteomes" id="UP001152561">
    <property type="component" value="Unassembled WGS sequence"/>
</dbReference>
<reference evidence="3" key="1">
    <citation type="journal article" date="2023" name="Proc. Natl. Acad. Sci. U.S.A.">
        <title>Genomic and structural basis for evolution of tropane alkaloid biosynthesis.</title>
        <authorList>
            <person name="Wanga Y.-J."/>
            <person name="Taina T."/>
            <person name="Yua J.-Y."/>
            <person name="Lia J."/>
            <person name="Xua B."/>
            <person name="Chenc J."/>
            <person name="D'Auriad J.C."/>
            <person name="Huanga J.-P."/>
            <person name="Huanga S.-X."/>
        </authorList>
    </citation>
    <scope>NUCLEOTIDE SEQUENCE [LARGE SCALE GENOMIC DNA]</scope>
    <source>
        <strain evidence="3">cv. KIB-2019</strain>
    </source>
</reference>
<sequence length="263" mass="29268">MTQRRCSTEATMVTPASGIQQRLGPLTFGSFLPQHFQPILEELEGIEGGDSVPHPVAKRIELRKDDVHGPWRLQFSGISTSTHTSPASIGLQEDPVTENGSKPEDEMVEPNVEDEVKSVEKAEQEEKEVFLEPKRRRTARRRRRTVPTWQKKEQNEQGVDLEAPADMVDSHSEAQLISESKVNVAKQPQSSRGKITQTFLKFSMASGLQANADKSSIYLAGISDHLKADILVELGYTEDILPFRYLGSSISCKEAQYCSMLAA</sequence>
<evidence type="ECO:0000313" key="3">
    <source>
        <dbReference type="Proteomes" id="UP001152561"/>
    </source>
</evidence>
<name>A0A9Q1L350_9SOLA</name>
<gene>
    <name evidence="2" type="ORF">K7X08_028962</name>
</gene>
<feature type="region of interest" description="Disordered" evidence="1">
    <location>
        <begin position="77"/>
        <end position="110"/>
    </location>
</feature>
<comment type="caution">
    <text evidence="2">The sequence shown here is derived from an EMBL/GenBank/DDBJ whole genome shotgun (WGS) entry which is preliminary data.</text>
</comment>
<evidence type="ECO:0000313" key="2">
    <source>
        <dbReference type="EMBL" id="KAJ8526485.1"/>
    </source>
</evidence>
<organism evidence="2 3">
    <name type="scientific">Anisodus acutangulus</name>
    <dbReference type="NCBI Taxonomy" id="402998"/>
    <lineage>
        <taxon>Eukaryota</taxon>
        <taxon>Viridiplantae</taxon>
        <taxon>Streptophyta</taxon>
        <taxon>Embryophyta</taxon>
        <taxon>Tracheophyta</taxon>
        <taxon>Spermatophyta</taxon>
        <taxon>Magnoliopsida</taxon>
        <taxon>eudicotyledons</taxon>
        <taxon>Gunneridae</taxon>
        <taxon>Pentapetalae</taxon>
        <taxon>asterids</taxon>
        <taxon>lamiids</taxon>
        <taxon>Solanales</taxon>
        <taxon>Solanaceae</taxon>
        <taxon>Solanoideae</taxon>
        <taxon>Hyoscyameae</taxon>
        <taxon>Anisodus</taxon>
    </lineage>
</organism>
<accession>A0A9Q1L350</accession>
<dbReference type="AlphaFoldDB" id="A0A9Q1L350"/>
<evidence type="ECO:0000256" key="1">
    <source>
        <dbReference type="SAM" id="MobiDB-lite"/>
    </source>
</evidence>
<keyword evidence="3" id="KW-1185">Reference proteome</keyword>
<feature type="compositionally biased region" description="Polar residues" evidence="1">
    <location>
        <begin position="77"/>
        <end position="87"/>
    </location>
</feature>
<proteinExistence type="predicted"/>
<dbReference type="OrthoDB" id="1306121at2759"/>